<dbReference type="Gene3D" id="1.10.10.10">
    <property type="entry name" value="Winged helix-like DNA-binding domain superfamily/Winged helix DNA-binding domain"/>
    <property type="match status" value="1"/>
</dbReference>
<keyword evidence="2" id="KW-0238">DNA-binding</keyword>
<dbReference type="InterPro" id="IPR000524">
    <property type="entry name" value="Tscrpt_reg_HTH_GntR"/>
</dbReference>
<dbReference type="PROSITE" id="PS50949">
    <property type="entry name" value="HTH_GNTR"/>
    <property type="match status" value="1"/>
</dbReference>
<comment type="caution">
    <text evidence="5">The sequence shown here is derived from an EMBL/GenBank/DDBJ whole genome shotgun (WGS) entry which is preliminary data.</text>
</comment>
<proteinExistence type="predicted"/>
<keyword evidence="6" id="KW-1185">Reference proteome</keyword>
<dbReference type="PANTHER" id="PTHR44846">
    <property type="entry name" value="MANNOSYL-D-GLYCERATE TRANSPORT/METABOLISM SYSTEM REPRESSOR MNGR-RELATED"/>
    <property type="match status" value="1"/>
</dbReference>
<keyword evidence="3" id="KW-0804">Transcription</keyword>
<organism evidence="5 6">
    <name type="scientific">Diplocloster modestus</name>
    <dbReference type="NCBI Taxonomy" id="2850322"/>
    <lineage>
        <taxon>Bacteria</taxon>
        <taxon>Bacillati</taxon>
        <taxon>Bacillota</taxon>
        <taxon>Clostridia</taxon>
        <taxon>Lachnospirales</taxon>
        <taxon>Lachnospiraceae</taxon>
        <taxon>Diplocloster</taxon>
    </lineage>
</organism>
<dbReference type="CDD" id="cd07377">
    <property type="entry name" value="WHTH_GntR"/>
    <property type="match status" value="1"/>
</dbReference>
<dbReference type="Gene3D" id="3.40.50.2300">
    <property type="match status" value="2"/>
</dbReference>
<evidence type="ECO:0000313" key="6">
    <source>
        <dbReference type="Proteomes" id="UP001314681"/>
    </source>
</evidence>
<dbReference type="Proteomes" id="UP001314681">
    <property type="component" value="Unassembled WGS sequence"/>
</dbReference>
<dbReference type="PANTHER" id="PTHR44846:SF17">
    <property type="entry name" value="GNTR-FAMILY TRANSCRIPTIONAL REGULATOR"/>
    <property type="match status" value="1"/>
</dbReference>
<sequence length="326" mass="37449">MIYDGTYQEGEKIPPERTLADQWDVSRVTVRKALELLEEENVILREVGSGTRIMYRNTGHGGTMDTVTLTAPARSPFFSEFIEDFQKYADSQDSLVLFAQKAENGTIEDCLYRLYEKGLYNAVVWLDDNKVDFERLKRLRALGMNMVFFDTDLAVPYADCIHLDNEAAIHELCKSIRAQGGESIGYLGWDREEIFSIRKRKEAFLQTRCQRDSMLELPWSRRREAERCSQELIGGLLGQGRLPDAILCTDEDIGIAVSKVFDRMDIRSVILAVIDAVPGSEQQRMISYRQNFPEISRKIYECLKSQNENPGIWTAKEYPMKGILDR</sequence>
<evidence type="ECO:0000259" key="4">
    <source>
        <dbReference type="PROSITE" id="PS50949"/>
    </source>
</evidence>
<gene>
    <name evidence="5" type="ORF">KTH90_05315</name>
</gene>
<evidence type="ECO:0000256" key="1">
    <source>
        <dbReference type="ARBA" id="ARBA00023015"/>
    </source>
</evidence>
<name>A0ABS6K4H0_9FIRM</name>
<reference evidence="5 6" key="1">
    <citation type="submission" date="2021-06" db="EMBL/GenBank/DDBJ databases">
        <title>Description of novel taxa of the family Lachnospiraceae.</title>
        <authorList>
            <person name="Chaplin A.V."/>
            <person name="Sokolova S.R."/>
            <person name="Pikina A.P."/>
            <person name="Korzhanova M."/>
            <person name="Belova V."/>
            <person name="Korostin D."/>
            <person name="Efimov B.A."/>
        </authorList>
    </citation>
    <scope>NUCLEOTIDE SEQUENCE [LARGE SCALE GENOMIC DNA]</scope>
    <source>
        <strain evidence="5 6">ASD4241</strain>
    </source>
</reference>
<dbReference type="InterPro" id="IPR028082">
    <property type="entry name" value="Peripla_BP_I"/>
</dbReference>
<dbReference type="Pfam" id="PF00392">
    <property type="entry name" value="GntR"/>
    <property type="match status" value="1"/>
</dbReference>
<dbReference type="SMART" id="SM00345">
    <property type="entry name" value="HTH_GNTR"/>
    <property type="match status" value="1"/>
</dbReference>
<feature type="domain" description="HTH gntR-type" evidence="4">
    <location>
        <begin position="1"/>
        <end position="56"/>
    </location>
</feature>
<evidence type="ECO:0000256" key="2">
    <source>
        <dbReference type="ARBA" id="ARBA00023125"/>
    </source>
</evidence>
<keyword evidence="1" id="KW-0805">Transcription regulation</keyword>
<dbReference type="SUPFAM" id="SSF53822">
    <property type="entry name" value="Periplasmic binding protein-like I"/>
    <property type="match status" value="1"/>
</dbReference>
<dbReference type="InterPro" id="IPR036390">
    <property type="entry name" value="WH_DNA-bd_sf"/>
</dbReference>
<evidence type="ECO:0000256" key="3">
    <source>
        <dbReference type="ARBA" id="ARBA00023163"/>
    </source>
</evidence>
<dbReference type="PRINTS" id="PR00035">
    <property type="entry name" value="HTHGNTR"/>
</dbReference>
<dbReference type="InterPro" id="IPR050679">
    <property type="entry name" value="Bact_HTH_transcr_reg"/>
</dbReference>
<dbReference type="EMBL" id="JAHQCX010000003">
    <property type="protein sequence ID" value="MBU9725431.1"/>
    <property type="molecule type" value="Genomic_DNA"/>
</dbReference>
<evidence type="ECO:0000313" key="5">
    <source>
        <dbReference type="EMBL" id="MBU9725431.1"/>
    </source>
</evidence>
<dbReference type="InterPro" id="IPR036388">
    <property type="entry name" value="WH-like_DNA-bd_sf"/>
</dbReference>
<protein>
    <submittedName>
        <fullName evidence="5">GntR family transcriptional regulator</fullName>
    </submittedName>
</protein>
<dbReference type="SUPFAM" id="SSF46785">
    <property type="entry name" value="Winged helix' DNA-binding domain"/>
    <property type="match status" value="1"/>
</dbReference>
<accession>A0ABS6K4H0</accession>